<accession>A0A510V8Z0</accession>
<organism evidence="7 8">
    <name type="scientific">Cellulomonas xylanilytica</name>
    <dbReference type="NCBI Taxonomy" id="233583"/>
    <lineage>
        <taxon>Bacteria</taxon>
        <taxon>Bacillati</taxon>
        <taxon>Actinomycetota</taxon>
        <taxon>Actinomycetes</taxon>
        <taxon>Micrococcales</taxon>
        <taxon>Cellulomonadaceae</taxon>
        <taxon>Cellulomonas</taxon>
    </lineage>
</organism>
<dbReference type="AlphaFoldDB" id="A0A510V8Z0"/>
<evidence type="ECO:0000256" key="4">
    <source>
        <dbReference type="ARBA" id="ARBA00022989"/>
    </source>
</evidence>
<sequence length="320" mass="34289">MQVGFTVLVTAFMALYLVRIDWSQLQGLRFAVLPMVGATVLGLGYRFWGAGVWLHLLRRLGAHGVRRDWRELCHVYAKAWLGRYILGAGTWILGKVYFAAQHGVARSKLAVSGVLEGALQLISTLLVGLALLVVDPRLDAIGPRATQLTVVAAVLCLVALAPPVLSRLLNLAHRLVLKRPMPPGDRPTWSMVLSGGSLYILGTLLTGASYFLVARSVYADLPWSDLAYVVGAASIASAVSLLAFFAPGGIGVREGIQVLFLSALMPVETAVVITVLTRLWSIAVDVLFLGVTTLLRRGAPRRDEPVPATVQTAPQAGPPS</sequence>
<feature type="transmembrane region" description="Helical" evidence="6">
    <location>
        <begin position="30"/>
        <end position="54"/>
    </location>
</feature>
<keyword evidence="4 6" id="KW-1133">Transmembrane helix</keyword>
<evidence type="ECO:0000256" key="2">
    <source>
        <dbReference type="ARBA" id="ARBA00022475"/>
    </source>
</evidence>
<feature type="transmembrane region" description="Helical" evidence="6">
    <location>
        <begin position="189"/>
        <end position="214"/>
    </location>
</feature>
<comment type="caution">
    <text evidence="7">The sequence shown here is derived from an EMBL/GenBank/DDBJ whole genome shotgun (WGS) entry which is preliminary data.</text>
</comment>
<evidence type="ECO:0000256" key="3">
    <source>
        <dbReference type="ARBA" id="ARBA00022692"/>
    </source>
</evidence>
<feature type="transmembrane region" description="Helical" evidence="6">
    <location>
        <begin position="118"/>
        <end position="136"/>
    </location>
</feature>
<keyword evidence="3 6" id="KW-0812">Transmembrane</keyword>
<keyword evidence="2" id="KW-1003">Cell membrane</keyword>
<evidence type="ECO:0000313" key="7">
    <source>
        <dbReference type="EMBL" id="GEK21635.1"/>
    </source>
</evidence>
<keyword evidence="8" id="KW-1185">Reference proteome</keyword>
<evidence type="ECO:0000256" key="1">
    <source>
        <dbReference type="ARBA" id="ARBA00004651"/>
    </source>
</evidence>
<name>A0A510V8Z0_9CELL</name>
<dbReference type="Proteomes" id="UP000321118">
    <property type="component" value="Unassembled WGS sequence"/>
</dbReference>
<evidence type="ECO:0000256" key="6">
    <source>
        <dbReference type="SAM" id="Phobius"/>
    </source>
</evidence>
<evidence type="ECO:0000313" key="8">
    <source>
        <dbReference type="Proteomes" id="UP000321118"/>
    </source>
</evidence>
<keyword evidence="5 6" id="KW-0472">Membrane</keyword>
<comment type="subcellular location">
    <subcellularLocation>
        <location evidence="1">Cell membrane</location>
        <topology evidence="1">Multi-pass membrane protein</topology>
    </subcellularLocation>
</comment>
<dbReference type="EMBL" id="BJUB01000006">
    <property type="protein sequence ID" value="GEK21635.1"/>
    <property type="molecule type" value="Genomic_DNA"/>
</dbReference>
<feature type="transmembrane region" description="Helical" evidence="6">
    <location>
        <begin position="226"/>
        <end position="250"/>
    </location>
</feature>
<reference evidence="7 8" key="1">
    <citation type="submission" date="2019-07" db="EMBL/GenBank/DDBJ databases">
        <title>Whole genome shotgun sequence of Cellulomonas xylanilytica NBRC 101102.</title>
        <authorList>
            <person name="Hosoyama A."/>
            <person name="Uohara A."/>
            <person name="Ohji S."/>
            <person name="Ichikawa N."/>
        </authorList>
    </citation>
    <scope>NUCLEOTIDE SEQUENCE [LARGE SCALE GENOMIC DNA]</scope>
    <source>
        <strain evidence="7 8">NBRC 101102</strain>
    </source>
</reference>
<protein>
    <submittedName>
        <fullName evidence="7">Uncharacterized protein</fullName>
    </submittedName>
</protein>
<proteinExistence type="predicted"/>
<gene>
    <name evidence="7" type="ORF">CXY01_21550</name>
</gene>
<feature type="transmembrane region" description="Helical" evidence="6">
    <location>
        <begin position="148"/>
        <end position="169"/>
    </location>
</feature>
<dbReference type="Pfam" id="PF03706">
    <property type="entry name" value="LPG_synthase_TM"/>
    <property type="match status" value="1"/>
</dbReference>
<dbReference type="InterPro" id="IPR022791">
    <property type="entry name" value="L-PG_synthase/AglD"/>
</dbReference>
<evidence type="ECO:0000256" key="5">
    <source>
        <dbReference type="ARBA" id="ARBA00023136"/>
    </source>
</evidence>
<dbReference type="GO" id="GO:0005886">
    <property type="term" value="C:plasma membrane"/>
    <property type="evidence" value="ECO:0007669"/>
    <property type="project" value="UniProtKB-SubCell"/>
</dbReference>